<evidence type="ECO:0000259" key="2">
    <source>
        <dbReference type="Pfam" id="PF20167"/>
    </source>
</evidence>
<dbReference type="Proteomes" id="UP001311915">
    <property type="component" value="Unassembled WGS sequence"/>
</dbReference>
<accession>A0AAV9LD78</accession>
<protein>
    <recommendedName>
        <fullName evidence="2">Putative plant transposon protein domain-containing protein</fullName>
    </recommendedName>
</protein>
<dbReference type="Pfam" id="PF20167">
    <property type="entry name" value="Transposase_32"/>
    <property type="match status" value="1"/>
</dbReference>
<feature type="region of interest" description="Disordered" evidence="1">
    <location>
        <begin position="188"/>
        <end position="226"/>
    </location>
</feature>
<comment type="caution">
    <text evidence="3">The sequence shown here is derived from an EMBL/GenBank/DDBJ whole genome shotgun (WGS) entry which is preliminary data.</text>
</comment>
<evidence type="ECO:0000313" key="4">
    <source>
        <dbReference type="Proteomes" id="UP001311915"/>
    </source>
</evidence>
<evidence type="ECO:0000256" key="1">
    <source>
        <dbReference type="SAM" id="MobiDB-lite"/>
    </source>
</evidence>
<dbReference type="PANTHER" id="PTHR33180">
    <property type="entry name" value="PHOTOSYSTEM II CP43 REACTION CENTER PROTEIN"/>
    <property type="match status" value="1"/>
</dbReference>
<reference evidence="3 4" key="1">
    <citation type="submission" date="2023-10" db="EMBL/GenBank/DDBJ databases">
        <title>Genome-Wide Identification Analysis in wild type Solanum Pinnatisectum Reveals Some Genes Defensing Phytophthora Infestans.</title>
        <authorList>
            <person name="Sun C."/>
        </authorList>
    </citation>
    <scope>NUCLEOTIDE SEQUENCE [LARGE SCALE GENOMIC DNA]</scope>
    <source>
        <strain evidence="3">LQN</strain>
        <tissue evidence="3">Leaf</tissue>
    </source>
</reference>
<feature type="domain" description="Putative plant transposon protein" evidence="2">
    <location>
        <begin position="1"/>
        <end position="145"/>
    </location>
</feature>
<keyword evidence="4" id="KW-1185">Reference proteome</keyword>
<dbReference type="PANTHER" id="PTHR33180:SF31">
    <property type="entry name" value="POLYPROTEIN PROTEIN"/>
    <property type="match status" value="1"/>
</dbReference>
<sequence length="266" mass="29134">MVRGNEVDCNSEYINTVLGRPLHSTLPYEGLPIVQSLDDLNDWLAPLISDTTPRWIGVGAPIEKRDMNIAARFWFGFISNTIMPSQNESILQHPKDACLGSIMSKRRINLGQLISQEMAMRAKQKLTSLSFPVLITKLCRYVGVPQDTARDIKVTPSSSTNIRCIEVEYIQEEADGRRVVSVDISPDVDVDSLPAEEPSPTPASGPSGTPAPSSSTQASSDFSSSQPVRITQAMILKMENIAYSDDVRATRLERSIPGMIDSAILA</sequence>
<dbReference type="EMBL" id="JAWPEI010000007">
    <property type="protein sequence ID" value="KAK4723223.1"/>
    <property type="molecule type" value="Genomic_DNA"/>
</dbReference>
<dbReference type="AlphaFoldDB" id="A0AAV9LD78"/>
<dbReference type="InterPro" id="IPR046796">
    <property type="entry name" value="Transposase_32_dom"/>
</dbReference>
<gene>
    <name evidence="3" type="ORF">R3W88_013456</name>
</gene>
<name>A0AAV9LD78_9SOLN</name>
<proteinExistence type="predicted"/>
<evidence type="ECO:0000313" key="3">
    <source>
        <dbReference type="EMBL" id="KAK4723223.1"/>
    </source>
</evidence>
<organism evidence="3 4">
    <name type="scientific">Solanum pinnatisectum</name>
    <name type="common">tansyleaf nightshade</name>
    <dbReference type="NCBI Taxonomy" id="50273"/>
    <lineage>
        <taxon>Eukaryota</taxon>
        <taxon>Viridiplantae</taxon>
        <taxon>Streptophyta</taxon>
        <taxon>Embryophyta</taxon>
        <taxon>Tracheophyta</taxon>
        <taxon>Spermatophyta</taxon>
        <taxon>Magnoliopsida</taxon>
        <taxon>eudicotyledons</taxon>
        <taxon>Gunneridae</taxon>
        <taxon>Pentapetalae</taxon>
        <taxon>asterids</taxon>
        <taxon>lamiids</taxon>
        <taxon>Solanales</taxon>
        <taxon>Solanaceae</taxon>
        <taxon>Solanoideae</taxon>
        <taxon>Solaneae</taxon>
        <taxon>Solanum</taxon>
    </lineage>
</organism>
<feature type="compositionally biased region" description="Low complexity" evidence="1">
    <location>
        <begin position="204"/>
        <end position="226"/>
    </location>
</feature>